<protein>
    <submittedName>
        <fullName evidence="1">Uncharacterized protein</fullName>
    </submittedName>
</protein>
<reference evidence="1 2" key="1">
    <citation type="submission" date="2023-10" db="EMBL/GenBank/DDBJ databases">
        <title>Niallia locisalis sp.nov. isolated from a salt pond sample.</title>
        <authorList>
            <person name="Li X.-J."/>
            <person name="Dong L."/>
        </authorList>
    </citation>
    <scope>NUCLEOTIDE SEQUENCE [LARGE SCALE GENOMIC DNA]</scope>
    <source>
        <strain evidence="1 2">DSM 29761</strain>
    </source>
</reference>
<dbReference type="Pfam" id="PF19991">
    <property type="entry name" value="HMA_2"/>
    <property type="match status" value="1"/>
</dbReference>
<accession>A0ABZ2C7L1</accession>
<evidence type="ECO:0000313" key="1">
    <source>
        <dbReference type="EMBL" id="WVX79562.1"/>
    </source>
</evidence>
<gene>
    <name evidence="1" type="ORF">R4Z09_20030</name>
</gene>
<name>A0ABZ2C7L1_9BACI</name>
<organism evidence="1 2">
    <name type="scientific">Niallia oryzisoli</name>
    <dbReference type="NCBI Taxonomy" id="1737571"/>
    <lineage>
        <taxon>Bacteria</taxon>
        <taxon>Bacillati</taxon>
        <taxon>Bacillota</taxon>
        <taxon>Bacilli</taxon>
        <taxon>Bacillales</taxon>
        <taxon>Bacillaceae</taxon>
        <taxon>Niallia</taxon>
    </lineage>
</organism>
<dbReference type="EMBL" id="CP137640">
    <property type="protein sequence ID" value="WVX79562.1"/>
    <property type="molecule type" value="Genomic_DNA"/>
</dbReference>
<keyword evidence="2" id="KW-1185">Reference proteome</keyword>
<evidence type="ECO:0000313" key="2">
    <source>
        <dbReference type="Proteomes" id="UP001357223"/>
    </source>
</evidence>
<dbReference type="RefSeq" id="WP_338448496.1">
    <property type="nucleotide sequence ID" value="NZ_CP137640.1"/>
</dbReference>
<dbReference type="Proteomes" id="UP001357223">
    <property type="component" value="Chromosome"/>
</dbReference>
<sequence>MKRLISTLMGIGMSLVAPKIMSQFRDQKIKVVHAMPGRLRIQCDSWKNDTVANALSKKVEKHPFILSAKASSITGSLTIEFTMPHISQQDLDEIMQCIVQTASDAIVHTDAKLMRGFQKTIGTVDKGIKRQTNGLADFDSLFVLFLLVKGVQSFSHSPAFSSSILYWAYTIIKGKGSEQPHA</sequence>
<proteinExistence type="predicted"/>